<dbReference type="Proteomes" id="UP000518300">
    <property type="component" value="Unassembled WGS sequence"/>
</dbReference>
<evidence type="ECO:0008006" key="5">
    <source>
        <dbReference type="Google" id="ProtNLM"/>
    </source>
</evidence>
<feature type="region of interest" description="Disordered" evidence="1">
    <location>
        <begin position="73"/>
        <end position="94"/>
    </location>
</feature>
<evidence type="ECO:0000313" key="3">
    <source>
        <dbReference type="EMBL" id="NMO19530.1"/>
    </source>
</evidence>
<keyword evidence="2" id="KW-0732">Signal</keyword>
<keyword evidence="4" id="KW-1185">Reference proteome</keyword>
<sequence>MRKTMKSLLSAAALLALAPTAALALPPQCDEACGFDADCGQICAAGRYLTNCGEYGICGGFLAEPSAEQASLTQDEAAQVCSEEQQHSEPSAES</sequence>
<evidence type="ECO:0000256" key="1">
    <source>
        <dbReference type="SAM" id="MobiDB-lite"/>
    </source>
</evidence>
<dbReference type="EMBL" id="JABBJJ010000190">
    <property type="protein sequence ID" value="NMO19530.1"/>
    <property type="molecule type" value="Genomic_DNA"/>
</dbReference>
<proteinExistence type="predicted"/>
<accession>A0A848LPE1</accession>
<feature type="signal peptide" evidence="2">
    <location>
        <begin position="1"/>
        <end position="24"/>
    </location>
</feature>
<protein>
    <recommendedName>
        <fullName evidence="5">Lipoprotein</fullName>
    </recommendedName>
</protein>
<dbReference type="AlphaFoldDB" id="A0A848LPE1"/>
<reference evidence="3 4" key="1">
    <citation type="submission" date="2020-04" db="EMBL/GenBank/DDBJ databases">
        <title>Draft genome of Pyxidicoccus fallax type strain.</title>
        <authorList>
            <person name="Whitworth D.E."/>
        </authorList>
    </citation>
    <scope>NUCLEOTIDE SEQUENCE [LARGE SCALE GENOMIC DNA]</scope>
    <source>
        <strain evidence="3 4">DSM 14698</strain>
    </source>
</reference>
<dbReference type="RefSeq" id="WP_169348777.1">
    <property type="nucleotide sequence ID" value="NZ_JABBJJ010000190.1"/>
</dbReference>
<evidence type="ECO:0000313" key="4">
    <source>
        <dbReference type="Proteomes" id="UP000518300"/>
    </source>
</evidence>
<gene>
    <name evidence="3" type="ORF">HG543_32340</name>
</gene>
<organism evidence="3 4">
    <name type="scientific">Pyxidicoccus fallax</name>
    <dbReference type="NCBI Taxonomy" id="394095"/>
    <lineage>
        <taxon>Bacteria</taxon>
        <taxon>Pseudomonadati</taxon>
        <taxon>Myxococcota</taxon>
        <taxon>Myxococcia</taxon>
        <taxon>Myxococcales</taxon>
        <taxon>Cystobacterineae</taxon>
        <taxon>Myxococcaceae</taxon>
        <taxon>Pyxidicoccus</taxon>
    </lineage>
</organism>
<comment type="caution">
    <text evidence="3">The sequence shown here is derived from an EMBL/GenBank/DDBJ whole genome shotgun (WGS) entry which is preliminary data.</text>
</comment>
<name>A0A848LPE1_9BACT</name>
<feature type="chain" id="PRO_5032842052" description="Lipoprotein" evidence="2">
    <location>
        <begin position="25"/>
        <end position="94"/>
    </location>
</feature>
<evidence type="ECO:0000256" key="2">
    <source>
        <dbReference type="SAM" id="SignalP"/>
    </source>
</evidence>